<dbReference type="EC" id="5.6.2.4" evidence="5"/>
<keyword evidence="7" id="KW-0547">Nucleotide-binding</keyword>
<evidence type="ECO:0000256" key="1">
    <source>
        <dbReference type="ARBA" id="ARBA00005446"/>
    </source>
</evidence>
<dbReference type="InterPro" id="IPR014001">
    <property type="entry name" value="Helicase_ATP-bd"/>
</dbReference>
<keyword evidence="7" id="KW-0067">ATP-binding</keyword>
<dbReference type="GO" id="GO:0030894">
    <property type="term" value="C:replisome"/>
    <property type="evidence" value="ECO:0007669"/>
    <property type="project" value="TreeGrafter"/>
</dbReference>
<dbReference type="InterPro" id="IPR027417">
    <property type="entry name" value="P-loop_NTPase"/>
</dbReference>
<keyword evidence="7" id="KW-0378">Hydrolase</keyword>
<sequence>MITKAREYLQHYFGYESFRSGQEAIIERVLAGKNTAGIMPTGGGKSICYQIPALLFPGITLVISPLISLMKDQVDALVHNGIEATYLNSSISASEAYTRMNDIKQGKYKLVYIAPERLDHSAFQQEWQHMNLSLVAIDEAHCISQWGEVV</sequence>
<proteinExistence type="inferred from homology"/>
<protein>
    <recommendedName>
        <fullName evidence="5">DNA 3'-5' helicase</fullName>
        <ecNumber evidence="5">5.6.2.4</ecNumber>
    </recommendedName>
</protein>
<evidence type="ECO:0000256" key="5">
    <source>
        <dbReference type="ARBA" id="ARBA00034808"/>
    </source>
</evidence>
<dbReference type="SMART" id="SM00487">
    <property type="entry name" value="DEXDc"/>
    <property type="match status" value="1"/>
</dbReference>
<dbReference type="PANTHER" id="PTHR13710">
    <property type="entry name" value="DNA HELICASE RECQ FAMILY MEMBER"/>
    <property type="match status" value="1"/>
</dbReference>
<keyword evidence="3" id="KW-0413">Isomerase</keyword>
<dbReference type="GO" id="GO:0006281">
    <property type="term" value="P:DNA repair"/>
    <property type="evidence" value="ECO:0007669"/>
    <property type="project" value="TreeGrafter"/>
</dbReference>
<dbReference type="SUPFAM" id="SSF52540">
    <property type="entry name" value="P-loop containing nucleoside triphosphate hydrolases"/>
    <property type="match status" value="1"/>
</dbReference>
<dbReference type="GO" id="GO:0005524">
    <property type="term" value="F:ATP binding"/>
    <property type="evidence" value="ECO:0007669"/>
    <property type="project" value="InterPro"/>
</dbReference>
<evidence type="ECO:0000256" key="2">
    <source>
        <dbReference type="ARBA" id="ARBA00023125"/>
    </source>
</evidence>
<dbReference type="InterPro" id="IPR011545">
    <property type="entry name" value="DEAD/DEAH_box_helicase_dom"/>
</dbReference>
<evidence type="ECO:0000313" key="8">
    <source>
        <dbReference type="Proteomes" id="UP000283095"/>
    </source>
</evidence>
<dbReference type="AlphaFoldDB" id="A0A3Q9RPF2"/>
<dbReference type="GO" id="GO:0003677">
    <property type="term" value="F:DNA binding"/>
    <property type="evidence" value="ECO:0007669"/>
    <property type="project" value="UniProtKB-KW"/>
</dbReference>
<dbReference type="PANTHER" id="PTHR13710:SF105">
    <property type="entry name" value="ATP-DEPENDENT DNA HELICASE Q1"/>
    <property type="match status" value="1"/>
</dbReference>
<dbReference type="EMBL" id="CP026095">
    <property type="protein sequence ID" value="AZV43761.1"/>
    <property type="molecule type" value="Genomic_DNA"/>
</dbReference>
<accession>A0A3Q9RPF2</accession>
<dbReference type="OrthoDB" id="9763310at2"/>
<name>A0A3Q9RPF2_9BACI</name>
<dbReference type="GO" id="GO:0006310">
    <property type="term" value="P:DNA recombination"/>
    <property type="evidence" value="ECO:0007669"/>
    <property type="project" value="TreeGrafter"/>
</dbReference>
<feature type="domain" description="Helicase ATP-binding" evidence="6">
    <location>
        <begin position="26"/>
        <end position="150"/>
    </location>
</feature>
<dbReference type="CDD" id="cd17920">
    <property type="entry name" value="DEXHc_RecQ"/>
    <property type="match status" value="1"/>
</dbReference>
<evidence type="ECO:0000256" key="3">
    <source>
        <dbReference type="ARBA" id="ARBA00023235"/>
    </source>
</evidence>
<keyword evidence="2" id="KW-0238">DNA-binding</keyword>
<dbReference type="GO" id="GO:0043590">
    <property type="term" value="C:bacterial nucleoid"/>
    <property type="evidence" value="ECO:0007669"/>
    <property type="project" value="TreeGrafter"/>
</dbReference>
<comment type="catalytic activity">
    <reaction evidence="4">
        <text>Couples ATP hydrolysis with the unwinding of duplex DNA by translocating in the 3'-5' direction.</text>
        <dbReference type="EC" id="5.6.2.4"/>
    </reaction>
</comment>
<dbReference type="GO" id="GO:0009378">
    <property type="term" value="F:four-way junction helicase activity"/>
    <property type="evidence" value="ECO:0007669"/>
    <property type="project" value="TreeGrafter"/>
</dbReference>
<comment type="similarity">
    <text evidence="1">Belongs to the helicase family. RecQ subfamily.</text>
</comment>
<dbReference type="PROSITE" id="PS51192">
    <property type="entry name" value="HELICASE_ATP_BIND_1"/>
    <property type="match status" value="1"/>
</dbReference>
<gene>
    <name evidence="7" type="primary">recQ</name>
    <name evidence="7" type="ORF">BAOM_3152</name>
</gene>
<organism evidence="7 8">
    <name type="scientific">Peribacillus asahii</name>
    <dbReference type="NCBI Taxonomy" id="228899"/>
    <lineage>
        <taxon>Bacteria</taxon>
        <taxon>Bacillati</taxon>
        <taxon>Bacillota</taxon>
        <taxon>Bacilli</taxon>
        <taxon>Bacillales</taxon>
        <taxon>Bacillaceae</taxon>
        <taxon>Peribacillus</taxon>
    </lineage>
</organism>
<dbReference type="Gene3D" id="3.40.50.300">
    <property type="entry name" value="P-loop containing nucleotide triphosphate hydrolases"/>
    <property type="match status" value="1"/>
</dbReference>
<evidence type="ECO:0000259" key="6">
    <source>
        <dbReference type="PROSITE" id="PS51192"/>
    </source>
</evidence>
<evidence type="ECO:0000313" key="7">
    <source>
        <dbReference type="EMBL" id="AZV43761.1"/>
    </source>
</evidence>
<reference evidence="7 8" key="1">
    <citation type="submission" date="2018-01" db="EMBL/GenBank/DDBJ databases">
        <title>Bacillus asahii Genome sequencing and assembly.</title>
        <authorList>
            <person name="Jiang H."/>
            <person name="Feng Y."/>
            <person name="Zhao F."/>
            <person name="Lin X."/>
        </authorList>
    </citation>
    <scope>NUCLEOTIDE SEQUENCE [LARGE SCALE GENOMIC DNA]</scope>
    <source>
        <strain evidence="7 8">OM18</strain>
    </source>
</reference>
<dbReference type="Proteomes" id="UP000283095">
    <property type="component" value="Chromosome"/>
</dbReference>
<dbReference type="GO" id="GO:0043138">
    <property type="term" value="F:3'-5' DNA helicase activity"/>
    <property type="evidence" value="ECO:0007669"/>
    <property type="project" value="UniProtKB-EC"/>
</dbReference>
<dbReference type="GO" id="GO:0005737">
    <property type="term" value="C:cytoplasm"/>
    <property type="evidence" value="ECO:0007669"/>
    <property type="project" value="TreeGrafter"/>
</dbReference>
<evidence type="ECO:0000256" key="4">
    <source>
        <dbReference type="ARBA" id="ARBA00034617"/>
    </source>
</evidence>
<keyword evidence="7" id="KW-0347">Helicase</keyword>
<dbReference type="Pfam" id="PF00270">
    <property type="entry name" value="DEAD"/>
    <property type="match status" value="1"/>
</dbReference>
<dbReference type="KEGG" id="pasa:BAOM_3152"/>